<accession>A0A1D8JGQ1</accession>
<dbReference type="RefSeq" id="WP_075528036.1">
    <property type="nucleotide sequence ID" value="NZ_CP017560.1"/>
</dbReference>
<feature type="compositionally biased region" description="Basic and acidic residues" evidence="1">
    <location>
        <begin position="79"/>
        <end position="103"/>
    </location>
</feature>
<feature type="compositionally biased region" description="Polar residues" evidence="1">
    <location>
        <begin position="112"/>
        <end position="127"/>
    </location>
</feature>
<keyword evidence="3" id="KW-1185">Reference proteome</keyword>
<dbReference type="EMBL" id="CP017560">
    <property type="protein sequence ID" value="AOV07890.1"/>
    <property type="molecule type" value="Genomic_DNA"/>
</dbReference>
<protein>
    <submittedName>
        <fullName evidence="2">Uncharacterized protein</fullName>
    </submittedName>
</protein>
<evidence type="ECO:0000313" key="3">
    <source>
        <dbReference type="Proteomes" id="UP000185746"/>
    </source>
</evidence>
<proteinExistence type="predicted"/>
<feature type="compositionally biased region" description="Basic and acidic residues" evidence="1">
    <location>
        <begin position="23"/>
        <end position="70"/>
    </location>
</feature>
<organism evidence="2 3">
    <name type="scientific">Sporosarcina ureilytica</name>
    <dbReference type="NCBI Taxonomy" id="298596"/>
    <lineage>
        <taxon>Bacteria</taxon>
        <taxon>Bacillati</taxon>
        <taxon>Bacillota</taxon>
        <taxon>Bacilli</taxon>
        <taxon>Bacillales</taxon>
        <taxon>Caryophanaceae</taxon>
        <taxon>Sporosarcina</taxon>
    </lineage>
</organism>
<reference evidence="2 3" key="1">
    <citation type="submission" date="2016-09" db="EMBL/GenBank/DDBJ databases">
        <title>Complete genome sequence of the Lysinibacillus sphaericus LMG 22257, a specie of Bacillus with ureolytic activity that can effectively biodeposit calcium carbonate.</title>
        <authorList>
            <person name="Yan W."/>
        </authorList>
    </citation>
    <scope>NUCLEOTIDE SEQUENCE [LARGE SCALE GENOMIC DNA]</scope>
    <source>
        <strain evidence="2 3">LMG 22257</strain>
    </source>
</reference>
<dbReference type="AlphaFoldDB" id="A0A1D8JGQ1"/>
<gene>
    <name evidence="2" type="ORF">BI350_10320</name>
</gene>
<evidence type="ECO:0000256" key="1">
    <source>
        <dbReference type="SAM" id="MobiDB-lite"/>
    </source>
</evidence>
<sequence>MESLIPFIIMLLLGSLFSGKKKSSQDEKRPSKPFTAEKQDNPIKKLKEMSRDLYKEIQQEMEQENKKVEQRPVAVPRESFSKAESRKETPIPLDGGRRRETRRDKVKRQSKIKQSNVANRDFVPSSSDDIMKGIIFSEIIGPPKSRR</sequence>
<dbReference type="Proteomes" id="UP000185746">
    <property type="component" value="Chromosome"/>
</dbReference>
<evidence type="ECO:0000313" key="2">
    <source>
        <dbReference type="EMBL" id="AOV07890.1"/>
    </source>
</evidence>
<dbReference type="KEGG" id="surl:BI350_10320"/>
<feature type="region of interest" description="Disordered" evidence="1">
    <location>
        <begin position="19"/>
        <end position="127"/>
    </location>
</feature>
<name>A0A1D8JGQ1_9BACL</name>